<dbReference type="RefSeq" id="WP_099148657.1">
    <property type="nucleotide sequence ID" value="NZ_PDUD01000004.1"/>
</dbReference>
<reference evidence="4 5" key="1">
    <citation type="submission" date="2017-10" db="EMBL/GenBank/DDBJ databases">
        <title>The draft genome sequence of Lewinella nigricans NBRC 102662.</title>
        <authorList>
            <person name="Wang K."/>
        </authorList>
    </citation>
    <scope>NUCLEOTIDE SEQUENCE [LARGE SCALE GENOMIC DNA]</scope>
    <source>
        <strain evidence="4 5">NBRC 102662</strain>
    </source>
</reference>
<evidence type="ECO:0000259" key="3">
    <source>
        <dbReference type="Pfam" id="PF18120"/>
    </source>
</evidence>
<dbReference type="InterPro" id="IPR001944">
    <property type="entry name" value="Glycoside_Hdrlase_35"/>
</dbReference>
<organism evidence="4 5">
    <name type="scientific">Flavilitoribacter nigricans (strain ATCC 23147 / DSM 23189 / NBRC 102662 / NCIMB 1420 / SS-2)</name>
    <name type="common">Lewinella nigricans</name>
    <dbReference type="NCBI Taxonomy" id="1122177"/>
    <lineage>
        <taxon>Bacteria</taxon>
        <taxon>Pseudomonadati</taxon>
        <taxon>Bacteroidota</taxon>
        <taxon>Saprospiria</taxon>
        <taxon>Saprospirales</taxon>
        <taxon>Lewinellaceae</taxon>
        <taxon>Flavilitoribacter</taxon>
    </lineage>
</organism>
<evidence type="ECO:0000313" key="5">
    <source>
        <dbReference type="Proteomes" id="UP000223913"/>
    </source>
</evidence>
<dbReference type="Gene3D" id="3.20.20.80">
    <property type="entry name" value="Glycosidases"/>
    <property type="match status" value="1"/>
</dbReference>
<sequence>MHWKKVLPTVLLLLSGLLVLAQKPLPEIRKTGDKHTFYLDEEPFLILGAQLWNSSVWPEITDQFWEQAKTLGCNTIEAPIYWQNIEPEPGRFNFRELDHLILSAREQNLRLVLLWFGSYKNGRSQYAPPWVLENTERYPRMRNAAGEEIYVLSAVSENNREADQSAFVAVMKHLKEIDEAHQTVIMMQVENEPGSMWTNRDYSPAANQLYEAPVPVDILRKLNKSRGNWEQVFGVDGPEAFNAYHIARYIDRIAEAGREVYNLPMYANVWIRENAFQRPGEYPSGGPTSNMIDLWKAAAPHLDLLALDVYHGNPNIFNQLCDNYDRPDNALFVPEMGNGHNFARFQFYAIGNYNAIGVAPYGIDPFHVDPHDQRNKDQLDGRFDGIARNYHLLSGAIQPITQLQGTGNLRAVGEEEGMSEQLVRLNGYDVLFRYGFPTYKDRSQRTGRALIGQTGPDEFLLIGFDAKFQFRPTYGSGYNAAEYVLVEQGHYEGGRWVRERIWNGDALYHATLPHEGAILKIKLRRVETPDGARIRANFDKN</sequence>
<dbReference type="GO" id="GO:0004553">
    <property type="term" value="F:hydrolase activity, hydrolyzing O-glycosyl compounds"/>
    <property type="evidence" value="ECO:0007669"/>
    <property type="project" value="InterPro"/>
</dbReference>
<keyword evidence="4" id="KW-0378">Hydrolase</keyword>
<dbReference type="InterPro" id="IPR031330">
    <property type="entry name" value="Gly_Hdrlase_35_cat"/>
</dbReference>
<dbReference type="InterPro" id="IPR017853">
    <property type="entry name" value="GH"/>
</dbReference>
<feature type="domain" description="Glycoside hydrolase 35 catalytic" evidence="2">
    <location>
        <begin position="37"/>
        <end position="220"/>
    </location>
</feature>
<dbReference type="SUPFAM" id="SSF51445">
    <property type="entry name" value="(Trans)glycosidases"/>
    <property type="match status" value="1"/>
</dbReference>
<gene>
    <name evidence="4" type="ORF">CRP01_03710</name>
</gene>
<dbReference type="Pfam" id="PF18120">
    <property type="entry name" value="DUF5597"/>
    <property type="match status" value="1"/>
</dbReference>
<dbReference type="AlphaFoldDB" id="A0A2D0NHH8"/>
<dbReference type="InterPro" id="IPR040719">
    <property type="entry name" value="DUF5597"/>
</dbReference>
<name>A0A2D0NHH8_FLAN2</name>
<feature type="domain" description="DUF5597" evidence="3">
    <location>
        <begin position="386"/>
        <end position="505"/>
    </location>
</feature>
<dbReference type="OrthoDB" id="9800974at2"/>
<dbReference type="PANTHER" id="PTHR23421">
    <property type="entry name" value="BETA-GALACTOSIDASE RELATED"/>
    <property type="match status" value="1"/>
</dbReference>
<proteinExistence type="inferred from homology"/>
<dbReference type="EMBL" id="PDUD01000004">
    <property type="protein sequence ID" value="PHN07868.1"/>
    <property type="molecule type" value="Genomic_DNA"/>
</dbReference>
<evidence type="ECO:0000256" key="1">
    <source>
        <dbReference type="ARBA" id="ARBA00009809"/>
    </source>
</evidence>
<comment type="similarity">
    <text evidence="1">Belongs to the glycosyl hydrolase 35 family.</text>
</comment>
<dbReference type="GO" id="GO:0005975">
    <property type="term" value="P:carbohydrate metabolic process"/>
    <property type="evidence" value="ECO:0007669"/>
    <property type="project" value="InterPro"/>
</dbReference>
<dbReference type="Gene3D" id="2.60.220.20">
    <property type="entry name" value="putative beta-Galactosidase from caulobacter crescentus"/>
    <property type="match status" value="1"/>
</dbReference>
<comment type="caution">
    <text evidence="4">The sequence shown here is derived from an EMBL/GenBank/DDBJ whole genome shotgun (WGS) entry which is preliminary data.</text>
</comment>
<evidence type="ECO:0000313" key="4">
    <source>
        <dbReference type="EMBL" id="PHN07868.1"/>
    </source>
</evidence>
<protein>
    <submittedName>
        <fullName evidence="4">Glycoside hydrolase</fullName>
    </submittedName>
</protein>
<accession>A0A2D0NHH8</accession>
<keyword evidence="5" id="KW-1185">Reference proteome</keyword>
<dbReference type="FunFam" id="3.20.20.80:FF:000135">
    <property type="entry name" value="Beta-galactosidase, putative, bgl35A"/>
    <property type="match status" value="1"/>
</dbReference>
<dbReference type="Proteomes" id="UP000223913">
    <property type="component" value="Unassembled WGS sequence"/>
</dbReference>
<dbReference type="Pfam" id="PF01301">
    <property type="entry name" value="Glyco_hydro_35"/>
    <property type="match status" value="1"/>
</dbReference>
<evidence type="ECO:0000259" key="2">
    <source>
        <dbReference type="Pfam" id="PF01301"/>
    </source>
</evidence>